<keyword evidence="1" id="KW-0812">Transmembrane</keyword>
<keyword evidence="5" id="KW-1185">Reference proteome</keyword>
<evidence type="ECO:0000256" key="1">
    <source>
        <dbReference type="SAM" id="Phobius"/>
    </source>
</evidence>
<sequence>MSWRSPAQGGLQSLDTMAQLLRGRANRYAWFGLLVAGLTIVAATLLSCQYEQGDYSWAGLLTTQQSNPALWALDAMPLIFLIWGQYIGSVMSYQAGAMVLDETRELRDEANRLQYELSRQPVAGHAMGLPNRHTLIGAINRSINKPTRKPGNFAVLVLTTEHYHEIAQAHGETAAAQYISQLGERLRSVVDSDDTLAHFGHDDFGIVLAQAQDEAGARHLASRVQLALDVPITMGRSAFSLRASIGIALYPMHGPDAETLLRHAETAKYAAVAARRDYLVYEASLDDARTENSRLIAELHGALYNDGLADEYQPQIPLRDGLPRRLRLLPYWEHPRRGRLAEADFLHLPDRLGLVHGLTTWLLREGLGHLSRWRAGDATDLQLVLRLPDAALRELGFVDLIRRMLQSHDLPGSALVIEFSEAALMQANATQRAQLAALRQSGIQLCLTGVGAPGASAMTSLYYPIDECRLAPGIIDRAAREPLAQDALQKTMELLRLLKLRVVSSAVDSEPQHRLAESLGGDYAEGLSYRAALTPQAVERWLHPRAAV</sequence>
<dbReference type="InterPro" id="IPR052155">
    <property type="entry name" value="Biofilm_reg_signaling"/>
</dbReference>
<dbReference type="Pfam" id="PF00990">
    <property type="entry name" value="GGDEF"/>
    <property type="match status" value="1"/>
</dbReference>
<name>A0A6M2BW46_9GAMM</name>
<dbReference type="Pfam" id="PF00563">
    <property type="entry name" value="EAL"/>
    <property type="match status" value="1"/>
</dbReference>
<feature type="domain" description="GGDEF" evidence="3">
    <location>
        <begin position="151"/>
        <end position="283"/>
    </location>
</feature>
<dbReference type="PANTHER" id="PTHR44757">
    <property type="entry name" value="DIGUANYLATE CYCLASE DGCP"/>
    <property type="match status" value="1"/>
</dbReference>
<feature type="transmembrane region" description="Helical" evidence="1">
    <location>
        <begin position="28"/>
        <end position="48"/>
    </location>
</feature>
<evidence type="ECO:0000259" key="3">
    <source>
        <dbReference type="PROSITE" id="PS50887"/>
    </source>
</evidence>
<evidence type="ECO:0000259" key="2">
    <source>
        <dbReference type="PROSITE" id="PS50883"/>
    </source>
</evidence>
<feature type="domain" description="EAL" evidence="2">
    <location>
        <begin position="292"/>
        <end position="546"/>
    </location>
</feature>
<reference evidence="4 5" key="1">
    <citation type="journal article" date="2014" name="Int. J. Syst. Evol. Microbiol.">
        <title>Solimonas terrae sp. nov., isolated from soil.</title>
        <authorList>
            <person name="Kim S.J."/>
            <person name="Moon J.Y."/>
            <person name="Weon H.Y."/>
            <person name="Ahn J.H."/>
            <person name="Chen W.M."/>
            <person name="Kwon S.W."/>
        </authorList>
    </citation>
    <scope>NUCLEOTIDE SEQUENCE [LARGE SCALE GENOMIC DNA]</scope>
    <source>
        <strain evidence="4 5">KIS83-12</strain>
    </source>
</reference>
<organism evidence="4 5">
    <name type="scientific">Solimonas terrae</name>
    <dbReference type="NCBI Taxonomy" id="1396819"/>
    <lineage>
        <taxon>Bacteria</taxon>
        <taxon>Pseudomonadati</taxon>
        <taxon>Pseudomonadota</taxon>
        <taxon>Gammaproteobacteria</taxon>
        <taxon>Nevskiales</taxon>
        <taxon>Nevskiaceae</taxon>
        <taxon>Solimonas</taxon>
    </lineage>
</organism>
<dbReference type="PROSITE" id="PS50887">
    <property type="entry name" value="GGDEF"/>
    <property type="match status" value="1"/>
</dbReference>
<dbReference type="CDD" id="cd01948">
    <property type="entry name" value="EAL"/>
    <property type="match status" value="1"/>
</dbReference>
<dbReference type="SUPFAM" id="SSF141868">
    <property type="entry name" value="EAL domain-like"/>
    <property type="match status" value="1"/>
</dbReference>
<dbReference type="InterPro" id="IPR035919">
    <property type="entry name" value="EAL_sf"/>
</dbReference>
<protein>
    <submittedName>
        <fullName evidence="4">EAL domain-containing protein</fullName>
    </submittedName>
</protein>
<dbReference type="InterPro" id="IPR000160">
    <property type="entry name" value="GGDEF_dom"/>
</dbReference>
<evidence type="ECO:0000313" key="5">
    <source>
        <dbReference type="Proteomes" id="UP000472676"/>
    </source>
</evidence>
<dbReference type="CDD" id="cd01949">
    <property type="entry name" value="GGDEF"/>
    <property type="match status" value="1"/>
</dbReference>
<dbReference type="Proteomes" id="UP000472676">
    <property type="component" value="Unassembled WGS sequence"/>
</dbReference>
<dbReference type="EMBL" id="JAAMOW010000008">
    <property type="protein sequence ID" value="NGY06177.1"/>
    <property type="molecule type" value="Genomic_DNA"/>
</dbReference>
<comment type="caution">
    <text evidence="4">The sequence shown here is derived from an EMBL/GenBank/DDBJ whole genome shotgun (WGS) entry which is preliminary data.</text>
</comment>
<dbReference type="PROSITE" id="PS50883">
    <property type="entry name" value="EAL"/>
    <property type="match status" value="1"/>
</dbReference>
<keyword evidence="1" id="KW-1133">Transmembrane helix</keyword>
<evidence type="ECO:0000313" key="4">
    <source>
        <dbReference type="EMBL" id="NGY06177.1"/>
    </source>
</evidence>
<dbReference type="SMART" id="SM00267">
    <property type="entry name" value="GGDEF"/>
    <property type="match status" value="1"/>
</dbReference>
<dbReference type="Gene3D" id="3.20.20.450">
    <property type="entry name" value="EAL domain"/>
    <property type="match status" value="1"/>
</dbReference>
<keyword evidence="1" id="KW-0472">Membrane</keyword>
<accession>A0A6M2BW46</accession>
<dbReference type="SUPFAM" id="SSF55073">
    <property type="entry name" value="Nucleotide cyclase"/>
    <property type="match status" value="1"/>
</dbReference>
<dbReference type="InterPro" id="IPR029787">
    <property type="entry name" value="Nucleotide_cyclase"/>
</dbReference>
<dbReference type="AlphaFoldDB" id="A0A6M2BW46"/>
<dbReference type="Gene3D" id="3.30.70.270">
    <property type="match status" value="1"/>
</dbReference>
<dbReference type="InterPro" id="IPR043128">
    <property type="entry name" value="Rev_trsase/Diguanyl_cyclase"/>
</dbReference>
<dbReference type="PANTHER" id="PTHR44757:SF2">
    <property type="entry name" value="BIOFILM ARCHITECTURE MAINTENANCE PROTEIN MBAA"/>
    <property type="match status" value="1"/>
</dbReference>
<dbReference type="SMART" id="SM00052">
    <property type="entry name" value="EAL"/>
    <property type="match status" value="1"/>
</dbReference>
<dbReference type="NCBIfam" id="TIGR00254">
    <property type="entry name" value="GGDEF"/>
    <property type="match status" value="1"/>
</dbReference>
<gene>
    <name evidence="4" type="ORF">G7Y85_15500</name>
</gene>
<dbReference type="RefSeq" id="WP_166259180.1">
    <property type="nucleotide sequence ID" value="NZ_JAAMOW010000008.1"/>
</dbReference>
<dbReference type="InterPro" id="IPR001633">
    <property type="entry name" value="EAL_dom"/>
</dbReference>
<proteinExistence type="predicted"/>